<feature type="non-terminal residue" evidence="2">
    <location>
        <position position="83"/>
    </location>
</feature>
<accession>A0A147BKL6</accession>
<sequence length="83" mass="9178">PGECCGPTVLCPCTRLCRYNRNMVGPRSPVNLRCPRKRQVTGGSGNVTGRIIEWPRIVITYTIVTVICVTGSYCHRQNKKGKG</sequence>
<feature type="non-terminal residue" evidence="2">
    <location>
        <position position="1"/>
    </location>
</feature>
<proteinExistence type="predicted"/>
<name>A0A147BKL6_IXORI</name>
<organism evidence="2">
    <name type="scientific">Ixodes ricinus</name>
    <name type="common">Common tick</name>
    <name type="synonym">Acarus ricinus</name>
    <dbReference type="NCBI Taxonomy" id="34613"/>
    <lineage>
        <taxon>Eukaryota</taxon>
        <taxon>Metazoa</taxon>
        <taxon>Ecdysozoa</taxon>
        <taxon>Arthropoda</taxon>
        <taxon>Chelicerata</taxon>
        <taxon>Arachnida</taxon>
        <taxon>Acari</taxon>
        <taxon>Parasitiformes</taxon>
        <taxon>Ixodida</taxon>
        <taxon>Ixodoidea</taxon>
        <taxon>Ixodidae</taxon>
        <taxon>Ixodinae</taxon>
        <taxon>Ixodes</taxon>
    </lineage>
</organism>
<feature type="transmembrane region" description="Helical" evidence="1">
    <location>
        <begin position="54"/>
        <end position="74"/>
    </location>
</feature>
<reference evidence="2" key="1">
    <citation type="journal article" date="2018" name="PLoS Negl. Trop. Dis.">
        <title>Sialome diversity of ticks revealed by RNAseq of single tick salivary glands.</title>
        <authorList>
            <person name="Perner J."/>
            <person name="Kropackova S."/>
            <person name="Kopacek P."/>
            <person name="Ribeiro J.M."/>
        </authorList>
    </citation>
    <scope>NUCLEOTIDE SEQUENCE</scope>
    <source>
        <strain evidence="2">Siblings of single egg batch collected in Ceske Budejovice</strain>
        <tissue evidence="2">Salivary glands</tissue>
    </source>
</reference>
<keyword evidence="1" id="KW-0812">Transmembrane</keyword>
<dbReference type="AlphaFoldDB" id="A0A147BKL6"/>
<protein>
    <submittedName>
        <fullName evidence="2">Uncharacterized protein</fullName>
    </submittedName>
</protein>
<evidence type="ECO:0000313" key="2">
    <source>
        <dbReference type="EMBL" id="JAR91274.1"/>
    </source>
</evidence>
<dbReference type="EMBL" id="GEGO01004130">
    <property type="protein sequence ID" value="JAR91274.1"/>
    <property type="molecule type" value="Transcribed_RNA"/>
</dbReference>
<evidence type="ECO:0000256" key="1">
    <source>
        <dbReference type="SAM" id="Phobius"/>
    </source>
</evidence>
<keyword evidence="1" id="KW-0472">Membrane</keyword>
<keyword evidence="1" id="KW-1133">Transmembrane helix</keyword>